<comment type="caution">
    <text evidence="1">The sequence shown here is derived from an EMBL/GenBank/DDBJ whole genome shotgun (WGS) entry which is preliminary data.</text>
</comment>
<dbReference type="EMBL" id="JAANNP010000001">
    <property type="protein sequence ID" value="NHC12784.1"/>
    <property type="molecule type" value="Genomic_DNA"/>
</dbReference>
<dbReference type="InterPro" id="IPR006311">
    <property type="entry name" value="TAT_signal"/>
</dbReference>
<dbReference type="PROSITE" id="PS51318">
    <property type="entry name" value="TAT"/>
    <property type="match status" value="1"/>
</dbReference>
<proteinExistence type="predicted"/>
<accession>A0ABX0GPN3</accession>
<organism evidence="1 2">
    <name type="scientific">Motilibacter deserti</name>
    <dbReference type="NCBI Taxonomy" id="2714956"/>
    <lineage>
        <taxon>Bacteria</taxon>
        <taxon>Bacillati</taxon>
        <taxon>Actinomycetota</taxon>
        <taxon>Actinomycetes</taxon>
        <taxon>Motilibacterales</taxon>
        <taxon>Motilibacteraceae</taxon>
        <taxon>Motilibacter</taxon>
    </lineage>
</organism>
<name>A0ABX0GPN3_9ACTN</name>
<dbReference type="RefSeq" id="WP_166277714.1">
    <property type="nucleotide sequence ID" value="NZ_JAANNP010000001.1"/>
</dbReference>
<dbReference type="InterPro" id="IPR019546">
    <property type="entry name" value="TAT_signal_bac_arc"/>
</dbReference>
<keyword evidence="2" id="KW-1185">Reference proteome</keyword>
<gene>
    <name evidence="1" type="ORF">G9H71_03185</name>
</gene>
<sequence length="181" mass="17640">MQQNADASPVTGQLTRRDALKRGAVVGGALVWAVPAMQSMSVGTADAASGTVPPPGPQPAACIPSHGLLLVRTAGGVLVGIKVDEDGSIDGIPAKNGDAEFLGAAPRGYSGWVKPSAAGITVSGGKAAGGTALYLVVPTGTTFVGAWTADGNLSGGPGSPAGLDYAAVTPVSGRVTFSKAC</sequence>
<evidence type="ECO:0000313" key="2">
    <source>
        <dbReference type="Proteomes" id="UP000800981"/>
    </source>
</evidence>
<dbReference type="NCBIfam" id="TIGR01409">
    <property type="entry name" value="TAT_signal_seq"/>
    <property type="match status" value="1"/>
</dbReference>
<evidence type="ECO:0000313" key="1">
    <source>
        <dbReference type="EMBL" id="NHC12784.1"/>
    </source>
</evidence>
<reference evidence="1 2" key="1">
    <citation type="submission" date="2020-03" db="EMBL/GenBank/DDBJ databases">
        <title>Two novel Motilibacter sp.</title>
        <authorList>
            <person name="Liu S."/>
        </authorList>
    </citation>
    <scope>NUCLEOTIDE SEQUENCE [LARGE SCALE GENOMIC DNA]</scope>
    <source>
        <strain evidence="1 2">E257</strain>
    </source>
</reference>
<dbReference type="Proteomes" id="UP000800981">
    <property type="component" value="Unassembled WGS sequence"/>
</dbReference>
<protein>
    <submittedName>
        <fullName evidence="1">Twin-arginine translocation signal domain-containing protein</fullName>
    </submittedName>
</protein>